<feature type="region of interest" description="Disordered" evidence="4">
    <location>
        <begin position="84"/>
        <end position="118"/>
    </location>
</feature>
<evidence type="ECO:0000259" key="5">
    <source>
        <dbReference type="PROSITE" id="PS50835"/>
    </source>
</evidence>
<proteinExistence type="predicted"/>
<dbReference type="EMBL" id="JAWQEG010004606">
    <property type="protein sequence ID" value="KAK3860905.1"/>
    <property type="molecule type" value="Genomic_DNA"/>
</dbReference>
<reference evidence="6" key="1">
    <citation type="submission" date="2023-10" db="EMBL/GenBank/DDBJ databases">
        <title>Genome assemblies of two species of porcelain crab, Petrolisthes cinctipes and Petrolisthes manimaculis (Anomura: Porcellanidae).</title>
        <authorList>
            <person name="Angst P."/>
        </authorList>
    </citation>
    <scope>NUCLEOTIDE SEQUENCE</scope>
    <source>
        <strain evidence="6">PB745_01</strain>
        <tissue evidence="6">Gill</tissue>
    </source>
</reference>
<dbReference type="InterPro" id="IPR003006">
    <property type="entry name" value="Ig/MHC_CS"/>
</dbReference>
<evidence type="ECO:0000256" key="4">
    <source>
        <dbReference type="SAM" id="MobiDB-lite"/>
    </source>
</evidence>
<dbReference type="PROSITE" id="PS00290">
    <property type="entry name" value="IG_MHC"/>
    <property type="match status" value="1"/>
</dbReference>
<feature type="compositionally biased region" description="Gly residues" evidence="4">
    <location>
        <begin position="84"/>
        <end position="94"/>
    </location>
</feature>
<dbReference type="SMART" id="SM00409">
    <property type="entry name" value="IG"/>
    <property type="match status" value="3"/>
</dbReference>
<dbReference type="PANTHER" id="PTHR23278:SF19">
    <property type="entry name" value="OBSCURIN"/>
    <property type="match status" value="1"/>
</dbReference>
<comment type="subcellular location">
    <subcellularLocation>
        <location evidence="1">Membrane</location>
        <topology evidence="1">Single-pass membrane protein</topology>
    </subcellularLocation>
</comment>
<organism evidence="6 7">
    <name type="scientific">Petrolisthes cinctipes</name>
    <name type="common">Flat porcelain crab</name>
    <dbReference type="NCBI Taxonomy" id="88211"/>
    <lineage>
        <taxon>Eukaryota</taxon>
        <taxon>Metazoa</taxon>
        <taxon>Ecdysozoa</taxon>
        <taxon>Arthropoda</taxon>
        <taxon>Crustacea</taxon>
        <taxon>Multicrustacea</taxon>
        <taxon>Malacostraca</taxon>
        <taxon>Eumalacostraca</taxon>
        <taxon>Eucarida</taxon>
        <taxon>Decapoda</taxon>
        <taxon>Pleocyemata</taxon>
        <taxon>Anomura</taxon>
        <taxon>Galatheoidea</taxon>
        <taxon>Porcellanidae</taxon>
        <taxon>Petrolisthes</taxon>
    </lineage>
</organism>
<keyword evidence="3" id="KW-1015">Disulfide bond</keyword>
<keyword evidence="7" id="KW-1185">Reference proteome</keyword>
<feature type="compositionally biased region" description="Basic and acidic residues" evidence="4">
    <location>
        <begin position="257"/>
        <end position="266"/>
    </location>
</feature>
<feature type="region of interest" description="Disordered" evidence="4">
    <location>
        <begin position="288"/>
        <end position="357"/>
    </location>
</feature>
<dbReference type="InterPro" id="IPR013783">
    <property type="entry name" value="Ig-like_fold"/>
</dbReference>
<feature type="region of interest" description="Disordered" evidence="4">
    <location>
        <begin position="229"/>
        <end position="266"/>
    </location>
</feature>
<feature type="domain" description="Ig-like" evidence="5">
    <location>
        <begin position="21"/>
        <end position="165"/>
    </location>
</feature>
<dbReference type="InterPro" id="IPR007110">
    <property type="entry name" value="Ig-like_dom"/>
</dbReference>
<dbReference type="PANTHER" id="PTHR23278">
    <property type="entry name" value="SIDESTEP PROTEIN"/>
    <property type="match status" value="1"/>
</dbReference>
<gene>
    <name evidence="6" type="ORF">Pcinc_033075</name>
</gene>
<protein>
    <recommendedName>
        <fullName evidence="5">Ig-like domain-containing protein</fullName>
    </recommendedName>
</protein>
<keyword evidence="2" id="KW-0472">Membrane</keyword>
<comment type="caution">
    <text evidence="6">The sequence shown here is derived from an EMBL/GenBank/DDBJ whole genome shotgun (WGS) entry which is preliminary data.</text>
</comment>
<dbReference type="Pfam" id="PF08205">
    <property type="entry name" value="C2-set_2"/>
    <property type="match status" value="1"/>
</dbReference>
<evidence type="ECO:0000256" key="3">
    <source>
        <dbReference type="ARBA" id="ARBA00023157"/>
    </source>
</evidence>
<dbReference type="PROSITE" id="PS50835">
    <property type="entry name" value="IG_LIKE"/>
    <property type="match status" value="3"/>
</dbReference>
<dbReference type="SUPFAM" id="SSF48726">
    <property type="entry name" value="Immunoglobulin"/>
    <property type="match status" value="3"/>
</dbReference>
<dbReference type="InterPro" id="IPR003599">
    <property type="entry name" value="Ig_sub"/>
</dbReference>
<feature type="compositionally biased region" description="Low complexity" evidence="4">
    <location>
        <begin position="104"/>
        <end position="117"/>
    </location>
</feature>
<feature type="compositionally biased region" description="Low complexity" evidence="4">
    <location>
        <begin position="295"/>
        <end position="328"/>
    </location>
</feature>
<evidence type="ECO:0000313" key="6">
    <source>
        <dbReference type="EMBL" id="KAK3860905.1"/>
    </source>
</evidence>
<dbReference type="Gene3D" id="2.60.40.10">
    <property type="entry name" value="Immunoglobulins"/>
    <property type="match status" value="3"/>
</dbReference>
<feature type="domain" description="Ig-like" evidence="5">
    <location>
        <begin position="384"/>
        <end position="484"/>
    </location>
</feature>
<feature type="domain" description="Ig-like" evidence="5">
    <location>
        <begin position="183"/>
        <end position="219"/>
    </location>
</feature>
<sequence length="495" mass="54383">MERRGEGNNSRNAQEIVWMLPEGEVKGRKEDVYEVRVLVGEVAVLPCDLALSNPKDSVQLILWFKEGVHTPLYSYDYRDPEALDGGGGGGGGGPRETKPHHHSNNNNNNNHNNNNNNLTARISFHTHAPRASMVLERVVLEDGGVYRCRVDHLLSPTTNTRTNLTVIVSPTRLSITWRVGDDPSVLANSSVVGPFKEGTSPTLTCTSLDGWPPPTVLWYEGDQLIDGTYSNEHTPAATPPLLPYHQTSTTNRSRGHRSLEESYKKGDDMFRRDVSAVGSLSVAANIPKKTFLPTNNNNNRNNNSNRNSNNNNNNSSRNSNSNRNSNNNHHVGSPSPLTQGSGSVFPPPVTSLVSNSLTLPSLTRGDLERRLTCRASNSNNGSHPAIASITLDMTLAVVGVEVEEVGQLWAGEEREVECLVYGCRPQPLVVWWLESTMLPTSHYKQTKDHGGNVTVATVKVTPRREDDGAMLICQATNVKLPELAYQDSRLLYVNC</sequence>
<name>A0AAE1K2E3_PETCI</name>
<dbReference type="AlphaFoldDB" id="A0AAE1K2E3"/>
<dbReference type="Proteomes" id="UP001286313">
    <property type="component" value="Unassembled WGS sequence"/>
</dbReference>
<accession>A0AAE1K2E3</accession>
<dbReference type="InterPro" id="IPR036179">
    <property type="entry name" value="Ig-like_dom_sf"/>
</dbReference>
<evidence type="ECO:0000256" key="1">
    <source>
        <dbReference type="ARBA" id="ARBA00004167"/>
    </source>
</evidence>
<dbReference type="InterPro" id="IPR013162">
    <property type="entry name" value="CD80_C2-set"/>
</dbReference>
<evidence type="ECO:0000313" key="7">
    <source>
        <dbReference type="Proteomes" id="UP001286313"/>
    </source>
</evidence>
<evidence type="ECO:0000256" key="2">
    <source>
        <dbReference type="ARBA" id="ARBA00023136"/>
    </source>
</evidence>
<dbReference type="GO" id="GO:0016020">
    <property type="term" value="C:membrane"/>
    <property type="evidence" value="ECO:0007669"/>
    <property type="project" value="UniProtKB-SubCell"/>
</dbReference>